<dbReference type="KEGG" id="ppp:112287754"/>
<reference evidence="4" key="3">
    <citation type="submission" date="2020-12" db="UniProtKB">
        <authorList>
            <consortium name="EnsemblPlants"/>
        </authorList>
    </citation>
    <scope>IDENTIFICATION</scope>
</reference>
<dbReference type="OrthoDB" id="1910516at2759"/>
<dbReference type="PaxDb" id="3218-PP1S67_175V6.1"/>
<gene>
    <name evidence="4" type="primary">LOC112287754</name>
    <name evidence="3" type="ORF">PHYPA_014149</name>
</gene>
<reference evidence="3 5" key="2">
    <citation type="journal article" date="2018" name="Plant J.">
        <title>The Physcomitrella patens chromosome-scale assembly reveals moss genome structure and evolution.</title>
        <authorList>
            <person name="Lang D."/>
            <person name="Ullrich K.K."/>
            <person name="Murat F."/>
            <person name="Fuchs J."/>
            <person name="Jenkins J."/>
            <person name="Haas F.B."/>
            <person name="Piednoel M."/>
            <person name="Gundlach H."/>
            <person name="Van Bel M."/>
            <person name="Meyberg R."/>
            <person name="Vives C."/>
            <person name="Morata J."/>
            <person name="Symeonidi A."/>
            <person name="Hiss M."/>
            <person name="Muchero W."/>
            <person name="Kamisugi Y."/>
            <person name="Saleh O."/>
            <person name="Blanc G."/>
            <person name="Decker E.L."/>
            <person name="van Gessel N."/>
            <person name="Grimwood J."/>
            <person name="Hayes R.D."/>
            <person name="Graham S.W."/>
            <person name="Gunter L.E."/>
            <person name="McDaniel S.F."/>
            <person name="Hoernstein S.N.W."/>
            <person name="Larsson A."/>
            <person name="Li F.W."/>
            <person name="Perroud P.F."/>
            <person name="Phillips J."/>
            <person name="Ranjan P."/>
            <person name="Rokshar D.S."/>
            <person name="Rothfels C.J."/>
            <person name="Schneider L."/>
            <person name="Shu S."/>
            <person name="Stevenson D.W."/>
            <person name="Thummler F."/>
            <person name="Tillich M."/>
            <person name="Villarreal Aguilar J.C."/>
            <person name="Widiez T."/>
            <person name="Wong G.K."/>
            <person name="Wymore A."/>
            <person name="Zhang Y."/>
            <person name="Zimmer A.D."/>
            <person name="Quatrano R.S."/>
            <person name="Mayer K.F.X."/>
            <person name="Goodstein D."/>
            <person name="Casacuberta J.M."/>
            <person name="Vandepoele K."/>
            <person name="Reski R."/>
            <person name="Cuming A.C."/>
            <person name="Tuskan G.A."/>
            <person name="Maumus F."/>
            <person name="Salse J."/>
            <person name="Schmutz J."/>
            <person name="Rensing S.A."/>
        </authorList>
    </citation>
    <scope>NUCLEOTIDE SEQUENCE [LARGE SCALE GENOMIC DNA]</scope>
    <source>
        <strain evidence="4 5">cv. Gransden 2004</strain>
    </source>
</reference>
<protein>
    <recommendedName>
        <fullName evidence="2">DUF1648 domain-containing protein</fullName>
    </recommendedName>
</protein>
<dbReference type="Gramene" id="Pp3c10_20290V3.2">
    <property type="protein sequence ID" value="Pp3c10_20290V3.2"/>
    <property type="gene ID" value="Pp3c10_20290"/>
</dbReference>
<feature type="transmembrane region" description="Helical" evidence="1">
    <location>
        <begin position="46"/>
        <end position="67"/>
    </location>
</feature>
<dbReference type="EnsemblPlants" id="Pp3c10_20290V3.2">
    <property type="protein sequence ID" value="Pp3c10_20290V3.2"/>
    <property type="gene ID" value="Pp3c10_20290"/>
</dbReference>
<keyword evidence="1" id="KW-1133">Transmembrane helix</keyword>
<sequence length="225" mass="25423">MGGSNPVVLVGLLTAVSLVITIFKWHDAPQKIPIWWDLHAHPWLWVPRWFGMFFLPVLTFLVPYALYMSVVNNIESHGHESKHSIFHLVTLPAIFLFVTQTFVMLPAAVNDLHTFPARTFVANIALWLLIWFGYNIKHVEPNMVIGIINPWTTNSSWDNLHSQAGTVFEVCGVILFILAFFLPVGWPLTIGLIFLWLGPWLVSYGLAYTSAEATENADRSPLITA</sequence>
<organism evidence="3">
    <name type="scientific">Physcomitrium patens</name>
    <name type="common">Spreading-leaved earth moss</name>
    <name type="synonym">Physcomitrella patens</name>
    <dbReference type="NCBI Taxonomy" id="3218"/>
    <lineage>
        <taxon>Eukaryota</taxon>
        <taxon>Viridiplantae</taxon>
        <taxon>Streptophyta</taxon>
        <taxon>Embryophyta</taxon>
        <taxon>Bryophyta</taxon>
        <taxon>Bryophytina</taxon>
        <taxon>Bryopsida</taxon>
        <taxon>Funariidae</taxon>
        <taxon>Funariales</taxon>
        <taxon>Funariaceae</taxon>
        <taxon>Physcomitrium</taxon>
    </lineage>
</organism>
<keyword evidence="1" id="KW-0812">Transmembrane</keyword>
<evidence type="ECO:0000313" key="3">
    <source>
        <dbReference type="EMBL" id="PNR47029.1"/>
    </source>
</evidence>
<dbReference type="GeneID" id="112287754"/>
<dbReference type="PANTHER" id="PTHR37810">
    <property type="entry name" value="IMMUNITY PROTEIN SDPI"/>
    <property type="match status" value="1"/>
</dbReference>
<name>A0A2K1JZS9_PHYPA</name>
<reference evidence="3 5" key="1">
    <citation type="journal article" date="2008" name="Science">
        <title>The Physcomitrella genome reveals evolutionary insights into the conquest of land by plants.</title>
        <authorList>
            <person name="Rensing S."/>
            <person name="Lang D."/>
            <person name="Zimmer A."/>
            <person name="Terry A."/>
            <person name="Salamov A."/>
            <person name="Shapiro H."/>
            <person name="Nishiyama T."/>
            <person name="Perroud P.-F."/>
            <person name="Lindquist E."/>
            <person name="Kamisugi Y."/>
            <person name="Tanahashi T."/>
            <person name="Sakakibara K."/>
            <person name="Fujita T."/>
            <person name="Oishi K."/>
            <person name="Shin-I T."/>
            <person name="Kuroki Y."/>
            <person name="Toyoda A."/>
            <person name="Suzuki Y."/>
            <person name="Hashimoto A."/>
            <person name="Yamaguchi K."/>
            <person name="Sugano A."/>
            <person name="Kohara Y."/>
            <person name="Fujiyama A."/>
            <person name="Anterola A."/>
            <person name="Aoki S."/>
            <person name="Ashton N."/>
            <person name="Barbazuk W.B."/>
            <person name="Barker E."/>
            <person name="Bennetzen J."/>
            <person name="Bezanilla M."/>
            <person name="Blankenship R."/>
            <person name="Cho S.H."/>
            <person name="Dutcher S."/>
            <person name="Estelle M."/>
            <person name="Fawcett J.A."/>
            <person name="Gundlach H."/>
            <person name="Hanada K."/>
            <person name="Heyl A."/>
            <person name="Hicks K.A."/>
            <person name="Hugh J."/>
            <person name="Lohr M."/>
            <person name="Mayer K."/>
            <person name="Melkozernov A."/>
            <person name="Murata T."/>
            <person name="Nelson D."/>
            <person name="Pils B."/>
            <person name="Prigge M."/>
            <person name="Reiss B."/>
            <person name="Renner T."/>
            <person name="Rombauts S."/>
            <person name="Rushton P."/>
            <person name="Sanderfoot A."/>
            <person name="Schween G."/>
            <person name="Shiu S.-H."/>
            <person name="Stueber K."/>
            <person name="Theodoulou F.L."/>
            <person name="Tu H."/>
            <person name="Van de Peer Y."/>
            <person name="Verrier P.J."/>
            <person name="Waters E."/>
            <person name="Wood A."/>
            <person name="Yang L."/>
            <person name="Cove D."/>
            <person name="Cuming A."/>
            <person name="Hasebe M."/>
            <person name="Lucas S."/>
            <person name="Mishler D.B."/>
            <person name="Reski R."/>
            <person name="Grigoriev I."/>
            <person name="Quatrano R.S."/>
            <person name="Boore J.L."/>
        </authorList>
    </citation>
    <scope>NUCLEOTIDE SEQUENCE [LARGE SCALE GENOMIC DNA]</scope>
    <source>
        <strain evidence="4 5">cv. Gransden 2004</strain>
    </source>
</reference>
<dbReference type="Pfam" id="PF07853">
    <property type="entry name" value="DUF1648"/>
    <property type="match status" value="1"/>
</dbReference>
<proteinExistence type="predicted"/>
<evidence type="ECO:0000313" key="4">
    <source>
        <dbReference type="EnsemblPlants" id="Pp3c10_20290V3.1"/>
    </source>
</evidence>
<evidence type="ECO:0000256" key="1">
    <source>
        <dbReference type="SAM" id="Phobius"/>
    </source>
</evidence>
<evidence type="ECO:0000313" key="5">
    <source>
        <dbReference type="Proteomes" id="UP000006727"/>
    </source>
</evidence>
<keyword evidence="1" id="KW-0472">Membrane</keyword>
<dbReference type="Proteomes" id="UP000006727">
    <property type="component" value="Chromosome 10"/>
</dbReference>
<dbReference type="PANTHER" id="PTHR37810:SF5">
    <property type="entry name" value="IMMUNITY PROTEIN SDPI"/>
    <property type="match status" value="1"/>
</dbReference>
<feature type="transmembrane region" description="Helical" evidence="1">
    <location>
        <begin position="7"/>
        <end position="26"/>
    </location>
</feature>
<feature type="domain" description="DUF1648" evidence="2">
    <location>
        <begin position="12"/>
        <end position="59"/>
    </location>
</feature>
<dbReference type="EnsemblPlants" id="Pp3c10_20290V3.1">
    <property type="protein sequence ID" value="Pp3c10_20290V3.1"/>
    <property type="gene ID" value="Pp3c10_20290"/>
</dbReference>
<feature type="transmembrane region" description="Helical" evidence="1">
    <location>
        <begin position="170"/>
        <end position="197"/>
    </location>
</feature>
<dbReference type="OMA" id="NIATWAL"/>
<dbReference type="Gramene" id="Pp3c10_20290V3.1">
    <property type="protein sequence ID" value="Pp3c10_20290V3.1"/>
    <property type="gene ID" value="Pp3c10_20290"/>
</dbReference>
<dbReference type="RefSeq" id="XP_024386879.1">
    <property type="nucleotide sequence ID" value="XM_024531111.2"/>
</dbReference>
<feature type="transmembrane region" description="Helical" evidence="1">
    <location>
        <begin position="88"/>
        <end position="109"/>
    </location>
</feature>
<dbReference type="InterPro" id="IPR012867">
    <property type="entry name" value="DUF1648"/>
</dbReference>
<dbReference type="GO" id="GO:0009636">
    <property type="term" value="P:response to toxic substance"/>
    <property type="evidence" value="ECO:0000318"/>
    <property type="project" value="GO_Central"/>
</dbReference>
<accession>A0A2K1JZS9</accession>
<evidence type="ECO:0000259" key="2">
    <source>
        <dbReference type="Pfam" id="PF07853"/>
    </source>
</evidence>
<dbReference type="AlphaFoldDB" id="A0A2K1JZS9"/>
<keyword evidence="5" id="KW-1185">Reference proteome</keyword>
<feature type="transmembrane region" description="Helical" evidence="1">
    <location>
        <begin position="115"/>
        <end position="134"/>
    </location>
</feature>
<dbReference type="EMBL" id="ABEU02000010">
    <property type="protein sequence ID" value="PNR47029.1"/>
    <property type="molecule type" value="Genomic_DNA"/>
</dbReference>